<dbReference type="Pfam" id="PF00933">
    <property type="entry name" value="Glyco_hydro_3"/>
    <property type="match status" value="1"/>
</dbReference>
<dbReference type="Pfam" id="PF01915">
    <property type="entry name" value="Glyco_hydro_3_C"/>
    <property type="match status" value="1"/>
</dbReference>
<dbReference type="GO" id="GO:0045493">
    <property type="term" value="P:xylan catabolic process"/>
    <property type="evidence" value="ECO:0007669"/>
    <property type="project" value="InterPro"/>
</dbReference>
<keyword evidence="6" id="KW-1185">Reference proteome</keyword>
<dbReference type="InterPro" id="IPR001764">
    <property type="entry name" value="Glyco_hydro_3_N"/>
</dbReference>
<dbReference type="Proteomes" id="UP001169242">
    <property type="component" value="Unassembled WGS sequence"/>
</dbReference>
<dbReference type="GO" id="GO:0009044">
    <property type="term" value="F:xylan 1,4-beta-xylosidase activity"/>
    <property type="evidence" value="ECO:0007669"/>
    <property type="project" value="InterPro"/>
</dbReference>
<evidence type="ECO:0000256" key="3">
    <source>
        <dbReference type="ARBA" id="ARBA00022801"/>
    </source>
</evidence>
<accession>A0AA42J0T5</accession>
<dbReference type="InterPro" id="IPR036881">
    <property type="entry name" value="Glyco_hydro_3_C_sf"/>
</dbReference>
<evidence type="ECO:0000256" key="1">
    <source>
        <dbReference type="ARBA" id="ARBA00005336"/>
    </source>
</evidence>
<dbReference type="GO" id="GO:0046556">
    <property type="term" value="F:alpha-L-arabinofuranosidase activity"/>
    <property type="evidence" value="ECO:0007669"/>
    <property type="project" value="TreeGrafter"/>
</dbReference>
<dbReference type="Gene3D" id="3.20.20.300">
    <property type="entry name" value="Glycoside hydrolase, family 3, N-terminal domain"/>
    <property type="match status" value="1"/>
</dbReference>
<dbReference type="PANTHER" id="PTHR42721:SF3">
    <property type="entry name" value="BETA-D-XYLOSIDASE 5-RELATED"/>
    <property type="match status" value="1"/>
</dbReference>
<dbReference type="InterPro" id="IPR013783">
    <property type="entry name" value="Ig-like_fold"/>
</dbReference>
<dbReference type="RefSeq" id="WP_271012133.1">
    <property type="nucleotide sequence ID" value="NZ_JAQIFT010000040.1"/>
</dbReference>
<dbReference type="EMBL" id="JAQIFT010000040">
    <property type="protein sequence ID" value="MDA3731809.1"/>
    <property type="molecule type" value="Genomic_DNA"/>
</dbReference>
<evidence type="ECO:0000313" key="6">
    <source>
        <dbReference type="Proteomes" id="UP001169242"/>
    </source>
</evidence>
<keyword evidence="2" id="KW-0732">Signal</keyword>
<sequence>MFNDVVCKEKAVQLVSQMTLEEKASQLTYNAPAIPRLNIPAYNWWNEALHGVARAGTATSFPQAIGLAAMFDEQFLEQVASAIAEEGRAKYNESARHGDRDIYKGLTFWSPNINIFRDPRWGRGHETYGEDPYLTSRLGVAFIKGLQGHGEHMKVAACAKHFAVHSGPEDLRHEFDAQVSPKDLWETYLPAFEACVKEGQVESVMGAYNRTNGEPCCGSYFLIQDILRGQWQFNGHFVSDCWAIKDFHMHHHVTSTPEESAALAMDAGCDLNCGNTYLHVMMANQNGLIPEEQITKAAERLFTTRFKLGLFEDCEYDTISFDKVECQEHIDLAVEAARKSVVLLKNENILPLNKKQLKTIGVIGPNANSRLALKGNYYGTSSRYITLLEGIQDEVGDEVRVLFAKGCELIKRQTEGLAMEHDRICEALSVAEHSDVVILCLGLDETLEGEEFDQGNEVGSGDKKDLELPQVQKKLLERVVAIGKPVILCMMTGSAMNLSYAQAHCKGILQVWYPGARGGKAVADILFGKTSPSGKLPVTFYQSSDQLPAFTDYAMEGRTYRYMKDQPLYPFGYGLSYGKVFCEEAQIMSPLEVGHDVELLVKLFNDSLYDTEEVLQVYVKNETSQYAVFNTSLCAFKRVALKGRAKEEVKLTIPWNAFTIVDAKGERRYDSSTFSLFVGTSQPDTRSEELTKMKPVQVNVIFK</sequence>
<dbReference type="SUPFAM" id="SSF52279">
    <property type="entry name" value="Beta-D-glucan exohydrolase, C-terminal domain"/>
    <property type="match status" value="1"/>
</dbReference>
<keyword evidence="3 5" id="KW-0378">Hydrolase</keyword>
<dbReference type="GO" id="GO:0031222">
    <property type="term" value="P:arabinan catabolic process"/>
    <property type="evidence" value="ECO:0007669"/>
    <property type="project" value="TreeGrafter"/>
</dbReference>
<dbReference type="InterPro" id="IPR026891">
    <property type="entry name" value="Fn3-like"/>
</dbReference>
<evidence type="ECO:0000259" key="4">
    <source>
        <dbReference type="SMART" id="SM01217"/>
    </source>
</evidence>
<dbReference type="AlphaFoldDB" id="A0AA42J0T5"/>
<comment type="similarity">
    <text evidence="1">Belongs to the glycosyl hydrolase 3 family.</text>
</comment>
<dbReference type="InterPro" id="IPR017853">
    <property type="entry name" value="GH"/>
</dbReference>
<dbReference type="SMART" id="SM01217">
    <property type="entry name" value="Fn3_like"/>
    <property type="match status" value="1"/>
</dbReference>
<dbReference type="InterPro" id="IPR002772">
    <property type="entry name" value="Glyco_hydro_3_C"/>
</dbReference>
<dbReference type="InterPro" id="IPR036962">
    <property type="entry name" value="Glyco_hydro_3_N_sf"/>
</dbReference>
<reference evidence="5" key="1">
    <citation type="journal article" date="2023" name="Int. J. Syst. Evol. Microbiol.">
        <title>&lt;i&gt;Holtiella tumoricola&lt;/i&gt; gen. nov. sp. nov., isolated from a human clinical sample.</title>
        <authorList>
            <person name="Allen-Vercoe E."/>
            <person name="Daigneault M.C."/>
            <person name="Vancuren S.J."/>
            <person name="Cochrane K."/>
            <person name="O'Neal L.L."/>
            <person name="Sankaranarayanan K."/>
            <person name="Lawson P.A."/>
        </authorList>
    </citation>
    <scope>NUCLEOTIDE SEQUENCE</scope>
    <source>
        <strain evidence="5">CC70A</strain>
    </source>
</reference>
<comment type="caution">
    <text evidence="5">The sequence shown here is derived from an EMBL/GenBank/DDBJ whole genome shotgun (WGS) entry which is preliminary data.</text>
</comment>
<evidence type="ECO:0000313" key="5">
    <source>
        <dbReference type="EMBL" id="MDA3731809.1"/>
    </source>
</evidence>
<dbReference type="Gene3D" id="3.40.50.1700">
    <property type="entry name" value="Glycoside hydrolase family 3 C-terminal domain"/>
    <property type="match status" value="1"/>
</dbReference>
<organism evidence="5 6">
    <name type="scientific">Holtiella tumoricola</name>
    <dbReference type="NCBI Taxonomy" id="3018743"/>
    <lineage>
        <taxon>Bacteria</taxon>
        <taxon>Bacillati</taxon>
        <taxon>Bacillota</taxon>
        <taxon>Clostridia</taxon>
        <taxon>Lachnospirales</taxon>
        <taxon>Cellulosilyticaceae</taxon>
        <taxon>Holtiella</taxon>
    </lineage>
</organism>
<dbReference type="Pfam" id="PF14310">
    <property type="entry name" value="Fn3-like"/>
    <property type="match status" value="1"/>
</dbReference>
<gene>
    <name evidence="5" type="ORF">PBV87_10000</name>
</gene>
<evidence type="ECO:0000256" key="2">
    <source>
        <dbReference type="ARBA" id="ARBA00022729"/>
    </source>
</evidence>
<dbReference type="Gene3D" id="2.60.40.10">
    <property type="entry name" value="Immunoglobulins"/>
    <property type="match status" value="1"/>
</dbReference>
<protein>
    <submittedName>
        <fullName evidence="5">Glycoside hydrolase family 3 C-terminal domain-containing protein</fullName>
    </submittedName>
</protein>
<proteinExistence type="inferred from homology"/>
<name>A0AA42J0T5_9FIRM</name>
<feature type="domain" description="Fibronectin type III-like" evidence="4">
    <location>
        <begin position="613"/>
        <end position="682"/>
    </location>
</feature>
<dbReference type="PANTHER" id="PTHR42721">
    <property type="entry name" value="SUGAR HYDROLASE-RELATED"/>
    <property type="match status" value="1"/>
</dbReference>
<dbReference type="PRINTS" id="PR00133">
    <property type="entry name" value="GLHYDRLASE3"/>
</dbReference>
<dbReference type="SUPFAM" id="SSF51445">
    <property type="entry name" value="(Trans)glycosidases"/>
    <property type="match status" value="1"/>
</dbReference>
<dbReference type="InterPro" id="IPR044993">
    <property type="entry name" value="BXL"/>
</dbReference>